<keyword evidence="6" id="KW-1133">Transmembrane helix</keyword>
<dbReference type="InterPro" id="IPR023395">
    <property type="entry name" value="MCP_dom_sf"/>
</dbReference>
<evidence type="ECO:0000256" key="5">
    <source>
        <dbReference type="ARBA" id="ARBA00022737"/>
    </source>
</evidence>
<accession>A0AAD2FGR8</accession>
<feature type="repeat" description="Solcar" evidence="8">
    <location>
        <begin position="205"/>
        <end position="285"/>
    </location>
</feature>
<evidence type="ECO:0000256" key="7">
    <source>
        <dbReference type="ARBA" id="ARBA00023136"/>
    </source>
</evidence>
<proteinExistence type="inferred from homology"/>
<dbReference type="InterPro" id="IPR018108">
    <property type="entry name" value="MCP_transmembrane"/>
</dbReference>
<reference evidence="10" key="1">
    <citation type="submission" date="2023-08" db="EMBL/GenBank/DDBJ databases">
        <authorList>
            <person name="Audoor S."/>
            <person name="Bilcke G."/>
        </authorList>
    </citation>
    <scope>NUCLEOTIDE SEQUENCE</scope>
</reference>
<dbReference type="Proteomes" id="UP001295423">
    <property type="component" value="Unassembled WGS sequence"/>
</dbReference>
<evidence type="ECO:0000256" key="3">
    <source>
        <dbReference type="ARBA" id="ARBA00022448"/>
    </source>
</evidence>
<dbReference type="PANTHER" id="PTHR45618">
    <property type="entry name" value="MITOCHONDRIAL DICARBOXYLATE CARRIER-RELATED"/>
    <property type="match status" value="1"/>
</dbReference>
<evidence type="ECO:0000256" key="4">
    <source>
        <dbReference type="ARBA" id="ARBA00022692"/>
    </source>
</evidence>
<evidence type="ECO:0000256" key="8">
    <source>
        <dbReference type="PROSITE-ProRule" id="PRU00282"/>
    </source>
</evidence>
<protein>
    <submittedName>
        <fullName evidence="10">Uncharacterized protein</fullName>
    </submittedName>
</protein>
<keyword evidence="3 9" id="KW-0813">Transport</keyword>
<keyword evidence="4 8" id="KW-0812">Transmembrane</keyword>
<evidence type="ECO:0000256" key="6">
    <source>
        <dbReference type="ARBA" id="ARBA00022989"/>
    </source>
</evidence>
<evidence type="ECO:0000256" key="9">
    <source>
        <dbReference type="RuleBase" id="RU000488"/>
    </source>
</evidence>
<evidence type="ECO:0000256" key="2">
    <source>
        <dbReference type="ARBA" id="ARBA00006375"/>
    </source>
</evidence>
<dbReference type="Pfam" id="PF00153">
    <property type="entry name" value="Mito_carr"/>
    <property type="match status" value="3"/>
</dbReference>
<organism evidence="10 11">
    <name type="scientific">Cylindrotheca closterium</name>
    <dbReference type="NCBI Taxonomy" id="2856"/>
    <lineage>
        <taxon>Eukaryota</taxon>
        <taxon>Sar</taxon>
        <taxon>Stramenopiles</taxon>
        <taxon>Ochrophyta</taxon>
        <taxon>Bacillariophyta</taxon>
        <taxon>Bacillariophyceae</taxon>
        <taxon>Bacillariophycidae</taxon>
        <taxon>Bacillariales</taxon>
        <taxon>Bacillariaceae</taxon>
        <taxon>Cylindrotheca</taxon>
    </lineage>
</organism>
<comment type="subcellular location">
    <subcellularLocation>
        <location evidence="1">Membrane</location>
        <topology evidence="1">Multi-pass membrane protein</topology>
    </subcellularLocation>
</comment>
<dbReference type="Gene3D" id="1.50.40.10">
    <property type="entry name" value="Mitochondrial carrier domain"/>
    <property type="match status" value="1"/>
</dbReference>
<comment type="caution">
    <text evidence="10">The sequence shown here is derived from an EMBL/GenBank/DDBJ whole genome shotgun (WGS) entry which is preliminary data.</text>
</comment>
<comment type="similarity">
    <text evidence="2 9">Belongs to the mitochondrial carrier (TC 2.A.29) family.</text>
</comment>
<gene>
    <name evidence="10" type="ORF">CYCCA115_LOCUS6519</name>
</gene>
<dbReference type="PROSITE" id="PS50920">
    <property type="entry name" value="SOLCAR"/>
    <property type="match status" value="3"/>
</dbReference>
<feature type="repeat" description="Solcar" evidence="8">
    <location>
        <begin position="98"/>
        <end position="200"/>
    </location>
</feature>
<dbReference type="SUPFAM" id="SSF103506">
    <property type="entry name" value="Mitochondrial carrier"/>
    <property type="match status" value="1"/>
</dbReference>
<feature type="repeat" description="Solcar" evidence="8">
    <location>
        <begin position="1"/>
        <end position="92"/>
    </location>
</feature>
<dbReference type="AlphaFoldDB" id="A0AAD2FGR8"/>
<evidence type="ECO:0000313" key="11">
    <source>
        <dbReference type="Proteomes" id="UP001295423"/>
    </source>
</evidence>
<name>A0AAD2FGR8_9STRA</name>
<keyword evidence="11" id="KW-1185">Reference proteome</keyword>
<dbReference type="InterPro" id="IPR050391">
    <property type="entry name" value="Mito_Metabolite_Transporter"/>
</dbReference>
<dbReference type="EMBL" id="CAKOGP040000779">
    <property type="protein sequence ID" value="CAJ1939283.1"/>
    <property type="molecule type" value="Genomic_DNA"/>
</dbReference>
<keyword evidence="5" id="KW-0677">Repeat</keyword>
<dbReference type="GO" id="GO:0016020">
    <property type="term" value="C:membrane"/>
    <property type="evidence" value="ECO:0007669"/>
    <property type="project" value="UniProtKB-SubCell"/>
</dbReference>
<evidence type="ECO:0000313" key="10">
    <source>
        <dbReference type="EMBL" id="CAJ1939283.1"/>
    </source>
</evidence>
<evidence type="ECO:0000256" key="1">
    <source>
        <dbReference type="ARBA" id="ARBA00004141"/>
    </source>
</evidence>
<keyword evidence="7 8" id="KW-0472">Membrane</keyword>
<sequence>MSVLREMIAAGPGCALANGMLNGLETTKVKMQLHNHASPVYHNLTTQGVMKQIIQEEGIINGLLKPGLSASLTRSMLYGAYRVGLYSTARDYLGGDSPRLSHRIVSGMFTGGLGAMLTCPLDVIRTRMQADAGVIRRGVYQTGLRTGFPVRYGTLYSTFVAILQGEGLRNGLYRGASVTIARASVLNGAQLASYDSLKHVIPLPEGPFLHIVCAFSSGVIAQSVVMPMDTIKSSLMIGESRQRVVEAMMKNGGIRWLYRGYLPACAGQGLIMVLQMPLIEQFRKLLGAQPI</sequence>